<accession>A0A941EP49</accession>
<dbReference type="GO" id="GO:0005975">
    <property type="term" value="P:carbohydrate metabolic process"/>
    <property type="evidence" value="ECO:0007669"/>
    <property type="project" value="InterPro"/>
</dbReference>
<dbReference type="Gene3D" id="3.20.20.80">
    <property type="entry name" value="Glycosidases"/>
    <property type="match status" value="1"/>
</dbReference>
<gene>
    <name evidence="3" type="ORF">KDL01_16085</name>
</gene>
<dbReference type="InterPro" id="IPR035992">
    <property type="entry name" value="Ricin_B-like_lectins"/>
</dbReference>
<proteinExistence type="predicted"/>
<dbReference type="PANTHER" id="PTHR42976">
    <property type="entry name" value="BIFUNCTIONAL CHITINASE/LYSOZYME-RELATED"/>
    <property type="match status" value="1"/>
</dbReference>
<sequence>MFKARGRGAAAATSTLRAKTLALAAGTALAASGLGLATAGSAAAASSFPAHYAAPYLQISTSDSGDMAADMAATGLKYYTLAFLIPQSGCTPEWEDGGDSVGAFNSQISSLQAAGGNVIVSFGGADGGELAQTCTSVSSLTAAYLNVVNTTGATRLDFDIEGGVLSDTASTTRRDQALAALQAEDPSVQVDFTLAVAPNGLPTGTGSEYALLQDAKNQGVKVSVVNIMTMDFGNGQNALNDAESAAQGTASQLAGLYGISTSAAYNMMGLTPIAGQNDDNEDFTTANASTLESFAAGNGVGELSFWEVDGYDKGTGYQYSSIFNKITGTTSGGGGGTTTTGTVTGYEGLCLDDRSASTANYNPIQVYTCNGTNAQQWTATSSNTLQVLGMCLDVDAAGTANGTLVDLYTCNGTGAQTWVHQSNGELLNPNSGKCLDDTGYGGSGTQVQIWACADTSNQQWNIP</sequence>
<dbReference type="InterPro" id="IPR017853">
    <property type="entry name" value="GH"/>
</dbReference>
<dbReference type="SUPFAM" id="SSF50370">
    <property type="entry name" value="Ricin B-like lectins"/>
    <property type="match status" value="1"/>
</dbReference>
<feature type="domain" description="GH18" evidence="2">
    <location>
        <begin position="50"/>
        <end position="330"/>
    </location>
</feature>
<dbReference type="Proteomes" id="UP000675781">
    <property type="component" value="Unassembled WGS sequence"/>
</dbReference>
<protein>
    <submittedName>
        <fullName evidence="3">Ricin-type beta-trefoil lectin domain protein</fullName>
    </submittedName>
</protein>
<dbReference type="SMART" id="SM00458">
    <property type="entry name" value="RICIN"/>
    <property type="match status" value="1"/>
</dbReference>
<name>A0A941EP49_9ACTN</name>
<evidence type="ECO:0000313" key="3">
    <source>
        <dbReference type="EMBL" id="MBR7834796.1"/>
    </source>
</evidence>
<evidence type="ECO:0000259" key="2">
    <source>
        <dbReference type="PROSITE" id="PS51910"/>
    </source>
</evidence>
<dbReference type="InterPro" id="IPR000772">
    <property type="entry name" value="Ricin_B_lectin"/>
</dbReference>
<keyword evidence="4" id="KW-1185">Reference proteome</keyword>
<reference evidence="3" key="1">
    <citation type="submission" date="2021-04" db="EMBL/GenBank/DDBJ databases">
        <title>Genome based classification of Actinospica acidithermotolerans sp. nov., an actinobacterium isolated from an Indonesian hot spring.</title>
        <authorList>
            <person name="Kusuma A.B."/>
            <person name="Putra K.E."/>
            <person name="Nafisah S."/>
            <person name="Loh J."/>
            <person name="Nouioui I."/>
            <person name="Goodfellow M."/>
        </authorList>
    </citation>
    <scope>NUCLEOTIDE SEQUENCE</scope>
    <source>
        <strain evidence="3">CSCA 57</strain>
    </source>
</reference>
<dbReference type="PANTHER" id="PTHR42976:SF1">
    <property type="entry name" value="GH18 DOMAIN-CONTAINING PROTEIN-RELATED"/>
    <property type="match status" value="1"/>
</dbReference>
<dbReference type="PROSITE" id="PS50231">
    <property type="entry name" value="RICIN_B_LECTIN"/>
    <property type="match status" value="1"/>
</dbReference>
<evidence type="ECO:0000313" key="4">
    <source>
        <dbReference type="Proteomes" id="UP000675781"/>
    </source>
</evidence>
<dbReference type="CDD" id="cd23451">
    <property type="entry name" value="beta-trefoil_Ricin_laminarinase"/>
    <property type="match status" value="1"/>
</dbReference>
<dbReference type="Gene3D" id="2.80.10.50">
    <property type="match status" value="1"/>
</dbReference>
<feature type="chain" id="PRO_5039590079" evidence="1">
    <location>
        <begin position="31"/>
        <end position="463"/>
    </location>
</feature>
<dbReference type="AlphaFoldDB" id="A0A941EP49"/>
<dbReference type="Pfam" id="PF00652">
    <property type="entry name" value="Ricin_B_lectin"/>
    <property type="match status" value="1"/>
</dbReference>
<feature type="signal peptide" evidence="1">
    <location>
        <begin position="1"/>
        <end position="30"/>
    </location>
</feature>
<dbReference type="SUPFAM" id="SSF51445">
    <property type="entry name" value="(Trans)glycosidases"/>
    <property type="match status" value="1"/>
</dbReference>
<comment type="caution">
    <text evidence="3">The sequence shown here is derived from an EMBL/GenBank/DDBJ whole genome shotgun (WGS) entry which is preliminary data.</text>
</comment>
<dbReference type="InterPro" id="IPR001223">
    <property type="entry name" value="Glyco_hydro18_cat"/>
</dbReference>
<dbReference type="EMBL" id="JAGSOG010000071">
    <property type="protein sequence ID" value="MBR7834796.1"/>
    <property type="molecule type" value="Genomic_DNA"/>
</dbReference>
<evidence type="ECO:0000256" key="1">
    <source>
        <dbReference type="SAM" id="SignalP"/>
    </source>
</evidence>
<organism evidence="3 4">
    <name type="scientific">Actinospica durhamensis</name>
    <dbReference type="NCBI Taxonomy" id="1508375"/>
    <lineage>
        <taxon>Bacteria</taxon>
        <taxon>Bacillati</taxon>
        <taxon>Actinomycetota</taxon>
        <taxon>Actinomycetes</taxon>
        <taxon>Catenulisporales</taxon>
        <taxon>Actinospicaceae</taxon>
        <taxon>Actinospica</taxon>
    </lineage>
</organism>
<dbReference type="InterPro" id="IPR052750">
    <property type="entry name" value="GH18_Chitinase"/>
</dbReference>
<dbReference type="PROSITE" id="PS51910">
    <property type="entry name" value="GH18_2"/>
    <property type="match status" value="1"/>
</dbReference>
<keyword evidence="1" id="KW-0732">Signal</keyword>